<name>A0A7I7ZW66_9MYCO</name>
<accession>A0A7I7ZW66</accession>
<protein>
    <recommendedName>
        <fullName evidence="1">Predicted hydrolase N-terminal domain-containing protein</fullName>
    </recommendedName>
</protein>
<dbReference type="EMBL" id="POTM01000055">
    <property type="protein sequence ID" value="TLH62233.1"/>
    <property type="molecule type" value="Genomic_DNA"/>
</dbReference>
<feature type="domain" description="Predicted hydrolase N-terminal" evidence="1">
    <location>
        <begin position="4"/>
        <end position="189"/>
    </location>
</feature>
<sequence length="262" mass="27678">MSIELKHLSIQELVSAAGGDPWQMDSAIQSGAPGEIDELATAFRNASGCITETEHDFTIAKQRFGSAWDRQDGGGHPINDAAEVVRVTDSLHLSKLQISKLAVSLESIAAALAQSQRSSATSISLLEGALKSYDLQIDARIEEASRTGKNAEWEDLKRAAESRTRTAVDEAKAIRTAYTDELSKARTAMVAEGYAADPTTGADGIGTAPAQSAPDKYGASQRAADEALVNAPGAWTPEKQAASNRLRDFATATNPNAMACSL</sequence>
<evidence type="ECO:0000313" key="3">
    <source>
        <dbReference type="Proteomes" id="UP000309984"/>
    </source>
</evidence>
<organism evidence="2 3">
    <name type="scientific">Mycolicibacterium phocaicum</name>
    <dbReference type="NCBI Taxonomy" id="319706"/>
    <lineage>
        <taxon>Bacteria</taxon>
        <taxon>Bacillati</taxon>
        <taxon>Actinomycetota</taxon>
        <taxon>Actinomycetes</taxon>
        <taxon>Mycobacteriales</taxon>
        <taxon>Mycobacteriaceae</taxon>
        <taxon>Mycolicibacterium</taxon>
    </lineage>
</organism>
<dbReference type="RefSeq" id="WP_138250839.1">
    <property type="nucleotide sequence ID" value="NZ_AP022616.1"/>
</dbReference>
<comment type="caution">
    <text evidence="2">The sequence shown here is derived from an EMBL/GenBank/DDBJ whole genome shotgun (WGS) entry which is preliminary data.</text>
</comment>
<dbReference type="AlphaFoldDB" id="A0A7I7ZW66"/>
<reference evidence="2 3" key="1">
    <citation type="submission" date="2018-01" db="EMBL/GenBank/DDBJ databases">
        <title>Comparative genomics of Mycobacterium mucogenicum and Mycobacterium neoaurum clade members emphasizing tRNA and non-coding RNA.</title>
        <authorList>
            <person name="Behra P.R.K."/>
            <person name="Pettersson B.M.F."/>
            <person name="Das S."/>
            <person name="Dasgupta S."/>
            <person name="Kirsebom L.A."/>
        </authorList>
    </citation>
    <scope>NUCLEOTIDE SEQUENCE [LARGE SCALE GENOMIC DNA]</scope>
    <source>
        <strain evidence="2 3">DSM 45104</strain>
    </source>
</reference>
<keyword evidence="3" id="KW-1185">Reference proteome</keyword>
<dbReference type="Pfam" id="PF22905">
    <property type="entry name" value="Hydro_N_hd"/>
    <property type="match status" value="1"/>
</dbReference>
<evidence type="ECO:0000259" key="1">
    <source>
        <dbReference type="Pfam" id="PF22905"/>
    </source>
</evidence>
<proteinExistence type="predicted"/>
<evidence type="ECO:0000313" key="2">
    <source>
        <dbReference type="EMBL" id="TLH62233.1"/>
    </source>
</evidence>
<gene>
    <name evidence="2" type="ORF">C1S79_24340</name>
</gene>
<dbReference type="Proteomes" id="UP000309984">
    <property type="component" value="Unassembled WGS sequence"/>
</dbReference>
<dbReference type="InterPro" id="IPR054469">
    <property type="entry name" value="Pred_hydrolase_N"/>
</dbReference>